<dbReference type="AlphaFoldDB" id="A0A5N0TEQ5"/>
<evidence type="ECO:0000313" key="2">
    <source>
        <dbReference type="EMBL" id="KAA9132346.1"/>
    </source>
</evidence>
<dbReference type="EMBL" id="VYUY01000015">
    <property type="protein sequence ID" value="KAA9132346.1"/>
    <property type="molecule type" value="Genomic_DNA"/>
</dbReference>
<name>A0A5N0TEQ5_9MICO</name>
<proteinExistence type="predicted"/>
<comment type="caution">
    <text evidence="2">The sequence shown here is derived from an EMBL/GenBank/DDBJ whole genome shotgun (WGS) entry which is preliminary data.</text>
</comment>
<protein>
    <submittedName>
        <fullName evidence="2">Uncharacterized protein</fullName>
    </submittedName>
</protein>
<reference evidence="3" key="1">
    <citation type="submission" date="2019-09" db="EMBL/GenBank/DDBJ databases">
        <title>Mumia zhuanghuii sp. nov. isolated from the intestinal contents of plateau pika (Ochotona curzoniae) in the Qinghai-Tibet plateau of China.</title>
        <authorList>
            <person name="Tian Z."/>
        </authorList>
    </citation>
    <scope>NUCLEOTIDE SEQUENCE [LARGE SCALE GENOMIC DNA]</scope>
    <source>
        <strain evidence="3">L-033</strain>
    </source>
</reference>
<evidence type="ECO:0000313" key="3">
    <source>
        <dbReference type="Proteomes" id="UP000326838"/>
    </source>
</evidence>
<sequence>MHAPSANRPPIDELLPTEPIALPIVDAPRQRSRAVWIQVESGLHVANTAATFVGTVTVTAAGFEARDGAGRHRGTFTSLDAAKGSLEACAEDAAAARRARRTSPHRGGVAPVI</sequence>
<accession>A0A5N0TEQ5</accession>
<dbReference type="Proteomes" id="UP000326838">
    <property type="component" value="Unassembled WGS sequence"/>
</dbReference>
<dbReference type="RefSeq" id="WP_150894168.1">
    <property type="nucleotide sequence ID" value="NZ_VYUY01000015.1"/>
</dbReference>
<evidence type="ECO:0000256" key="1">
    <source>
        <dbReference type="SAM" id="MobiDB-lite"/>
    </source>
</evidence>
<gene>
    <name evidence="2" type="ORF">F6B40_11690</name>
</gene>
<organism evidence="2 3">
    <name type="scientific">Microbacterium caowuchunii</name>
    <dbReference type="NCBI Taxonomy" id="2614638"/>
    <lineage>
        <taxon>Bacteria</taxon>
        <taxon>Bacillati</taxon>
        <taxon>Actinomycetota</taxon>
        <taxon>Actinomycetes</taxon>
        <taxon>Micrococcales</taxon>
        <taxon>Microbacteriaceae</taxon>
        <taxon>Microbacterium</taxon>
    </lineage>
</organism>
<keyword evidence="3" id="KW-1185">Reference proteome</keyword>
<feature type="region of interest" description="Disordered" evidence="1">
    <location>
        <begin position="93"/>
        <end position="113"/>
    </location>
</feature>